<evidence type="ECO:0000313" key="3">
    <source>
        <dbReference type="Proteomes" id="UP000194127"/>
    </source>
</evidence>
<evidence type="ECO:0008006" key="4">
    <source>
        <dbReference type="Google" id="ProtNLM"/>
    </source>
</evidence>
<dbReference type="GeneID" id="36330778"/>
<dbReference type="EMBL" id="KZ110599">
    <property type="protein sequence ID" value="OSX61265.1"/>
    <property type="molecule type" value="Genomic_DNA"/>
</dbReference>
<accession>A0A1X6MY18</accession>
<feature type="chain" id="PRO_5012123382" description="Secreted protein" evidence="1">
    <location>
        <begin position="17"/>
        <end position="126"/>
    </location>
</feature>
<organism evidence="2 3">
    <name type="scientific">Postia placenta MAD-698-R-SB12</name>
    <dbReference type="NCBI Taxonomy" id="670580"/>
    <lineage>
        <taxon>Eukaryota</taxon>
        <taxon>Fungi</taxon>
        <taxon>Dikarya</taxon>
        <taxon>Basidiomycota</taxon>
        <taxon>Agaricomycotina</taxon>
        <taxon>Agaricomycetes</taxon>
        <taxon>Polyporales</taxon>
        <taxon>Adustoporiaceae</taxon>
        <taxon>Rhodonia</taxon>
    </lineage>
</organism>
<protein>
    <recommendedName>
        <fullName evidence="4">Secreted protein</fullName>
    </recommendedName>
</protein>
<dbReference type="Pfam" id="PF15474">
    <property type="entry name" value="MU117"/>
    <property type="match status" value="1"/>
</dbReference>
<feature type="signal peptide" evidence="1">
    <location>
        <begin position="1"/>
        <end position="16"/>
    </location>
</feature>
<reference evidence="2 3" key="1">
    <citation type="submission" date="2017-04" db="EMBL/GenBank/DDBJ databases">
        <title>Genome Sequence of the Model Brown-Rot Fungus Postia placenta SB12.</title>
        <authorList>
            <consortium name="DOE Joint Genome Institute"/>
            <person name="Gaskell J."/>
            <person name="Kersten P."/>
            <person name="Larrondo L.F."/>
            <person name="Canessa P."/>
            <person name="Martinez D."/>
            <person name="Hibbett D."/>
            <person name="Schmoll M."/>
            <person name="Kubicek C.P."/>
            <person name="Martinez A.T."/>
            <person name="Yadav J."/>
            <person name="Master E."/>
            <person name="Magnuson J.K."/>
            <person name="James T."/>
            <person name="Yaver D."/>
            <person name="Berka R."/>
            <person name="Labutti K."/>
            <person name="Lipzen A."/>
            <person name="Aerts A."/>
            <person name="Barry K."/>
            <person name="Henrissat B."/>
            <person name="Blanchette R."/>
            <person name="Grigoriev I."/>
            <person name="Cullen D."/>
        </authorList>
    </citation>
    <scope>NUCLEOTIDE SEQUENCE [LARGE SCALE GENOMIC DNA]</scope>
    <source>
        <strain evidence="2 3">MAD-698-R-SB12</strain>
    </source>
</reference>
<dbReference type="RefSeq" id="XP_024338059.1">
    <property type="nucleotide sequence ID" value="XM_024485829.1"/>
</dbReference>
<keyword evidence="1" id="KW-0732">Signal</keyword>
<dbReference type="Proteomes" id="UP000194127">
    <property type="component" value="Unassembled WGS sequence"/>
</dbReference>
<evidence type="ECO:0000313" key="2">
    <source>
        <dbReference type="EMBL" id="OSX61265.1"/>
    </source>
</evidence>
<proteinExistence type="predicted"/>
<dbReference type="AlphaFoldDB" id="A0A1X6MY18"/>
<name>A0A1X6MY18_9APHY</name>
<sequence>MQIILVLTALIVSTFATLTSDSSVTPIALYNNNCEGSSRCSHSHVSNCETAIASVDPGATYYDKDSFSVGHCYMVYNTNGAGSYPVSGQTIIDTANTILSTCSKACGSYSTNNDCATCHVTLNYRA</sequence>
<keyword evidence="3" id="KW-1185">Reference proteome</keyword>
<evidence type="ECO:0000256" key="1">
    <source>
        <dbReference type="SAM" id="SignalP"/>
    </source>
</evidence>
<dbReference type="OrthoDB" id="3672617at2759"/>
<gene>
    <name evidence="2" type="ORF">POSPLADRAFT_1145723</name>
</gene>
<dbReference type="STRING" id="670580.A0A1X6MY18"/>
<dbReference type="InterPro" id="IPR029167">
    <property type="entry name" value="Mug117"/>
</dbReference>